<dbReference type="Proteomes" id="UP000316806">
    <property type="component" value="Chromosome"/>
</dbReference>
<evidence type="ECO:0000256" key="1">
    <source>
        <dbReference type="SAM" id="Coils"/>
    </source>
</evidence>
<dbReference type="AlphaFoldDB" id="A0A516RBK8"/>
<dbReference type="RefSeq" id="WP_144320356.1">
    <property type="nucleotide sequence ID" value="NZ_CP040916.1"/>
</dbReference>
<evidence type="ECO:0000313" key="3">
    <source>
        <dbReference type="EMBL" id="QDQ13046.1"/>
    </source>
</evidence>
<feature type="region of interest" description="Disordered" evidence="2">
    <location>
        <begin position="1"/>
        <end position="20"/>
    </location>
</feature>
<name>A0A516RBK8_STRST</name>
<proteinExistence type="predicted"/>
<evidence type="ECO:0000256" key="2">
    <source>
        <dbReference type="SAM" id="MobiDB-lite"/>
    </source>
</evidence>
<feature type="compositionally biased region" description="Basic and acidic residues" evidence="2">
    <location>
        <begin position="114"/>
        <end position="130"/>
    </location>
</feature>
<dbReference type="GO" id="GO:0016853">
    <property type="term" value="F:isomerase activity"/>
    <property type="evidence" value="ECO:0007669"/>
    <property type="project" value="UniProtKB-KW"/>
</dbReference>
<keyword evidence="1" id="KW-0175">Coiled coil</keyword>
<dbReference type="EMBL" id="CP040916">
    <property type="protein sequence ID" value="QDQ13046.1"/>
    <property type="molecule type" value="Genomic_DNA"/>
</dbReference>
<sequence>MPGRRPAFPHIGWDPTPGDVQDTRDLAKKLGGLADELGASVRELERISCGAWKGEAARAFVAYVGEDVAPLVRKSHESFGKASRALHRWAGELQDFQDEADRLEKAAGEKLEARGKAEAAADGKGSKELAKASGDVTHVTGQVHDLEDRYARAAHAITKELDKAGDIAPDEPGFWDKLTQGITDAWDATGKWLKDHADLVKLIGDLLSDLTAVLAVLAIATLPFPPLAAVFGTAALITSGLALASHGMAKAAGADVSWMQLGFDALGLLPGIGAIGKGAKAIGKAPADDIAKALGKGYKASGPGKARFPLATGEDARLVSGGLPLLPGKVVIGGKSLNAYSVTHQSSGFMSRMGGVANYGYLPGQLIGTKGLNLVPKWNVDPMSAGGRVLDSALKIGPKIPYIPDHISEAVR</sequence>
<protein>
    <submittedName>
        <fullName evidence="3">Enoyl-CoA hydratase/isomerase family protein</fullName>
    </submittedName>
</protein>
<keyword evidence="3" id="KW-0413">Isomerase</keyword>
<evidence type="ECO:0000313" key="4">
    <source>
        <dbReference type="Proteomes" id="UP000316806"/>
    </source>
</evidence>
<reference evidence="3 4" key="1">
    <citation type="journal article" date="2019" name="J. Ind. Microbiol. Biotechnol.">
        <title>The complete genomic sequence of Streptomyces spectabilis NRRL-2792 and identification of secondary metabolite biosynthetic gene clusters.</title>
        <authorList>
            <person name="Sinha A."/>
            <person name="Phillips-Salemka S."/>
            <person name="Niraula T.A."/>
            <person name="Short K.A."/>
            <person name="Niraula N.P."/>
        </authorList>
    </citation>
    <scope>NUCLEOTIDE SEQUENCE [LARGE SCALE GENOMIC DNA]</scope>
    <source>
        <strain evidence="3 4">NRRL 2792</strain>
    </source>
</reference>
<feature type="coiled-coil region" evidence="1">
    <location>
        <begin position="86"/>
        <end position="113"/>
    </location>
</feature>
<gene>
    <name evidence="3" type="ORF">FH965_22830</name>
</gene>
<accession>A0A516RBK8</accession>
<feature type="region of interest" description="Disordered" evidence="2">
    <location>
        <begin position="114"/>
        <end position="134"/>
    </location>
</feature>
<organism evidence="3 4">
    <name type="scientific">Streptomyces spectabilis</name>
    <dbReference type="NCBI Taxonomy" id="68270"/>
    <lineage>
        <taxon>Bacteria</taxon>
        <taxon>Bacillati</taxon>
        <taxon>Actinomycetota</taxon>
        <taxon>Actinomycetes</taxon>
        <taxon>Kitasatosporales</taxon>
        <taxon>Streptomycetaceae</taxon>
        <taxon>Streptomyces</taxon>
    </lineage>
</organism>